<dbReference type="AlphaFoldDB" id="A0A1Y5S6V6"/>
<dbReference type="Proteomes" id="UP000193900">
    <property type="component" value="Unassembled WGS sequence"/>
</dbReference>
<dbReference type="Gene3D" id="3.30.10.10">
    <property type="entry name" value="Trypsin Inhibitor V, subunit A"/>
    <property type="match status" value="1"/>
</dbReference>
<keyword evidence="2" id="KW-1185">Reference proteome</keyword>
<sequence length="98" mass="10067">MTHRAAAALFCAALVAGCGGLSGDLANGPSVPVGADDTCGAAPHAALVGRDATALERVLIMRQVRVIRPGDAVTMDLRPERINFDIAETGIIARIRCG</sequence>
<organism evidence="1 2">
    <name type="scientific">Roseisalinus antarcticus</name>
    <dbReference type="NCBI Taxonomy" id="254357"/>
    <lineage>
        <taxon>Bacteria</taxon>
        <taxon>Pseudomonadati</taxon>
        <taxon>Pseudomonadota</taxon>
        <taxon>Alphaproteobacteria</taxon>
        <taxon>Rhodobacterales</taxon>
        <taxon>Roseobacteraceae</taxon>
        <taxon>Roseisalinus</taxon>
    </lineage>
</organism>
<accession>A0A1Y5S6V6</accession>
<dbReference type="Pfam" id="PF11720">
    <property type="entry name" value="Inhibitor_I78"/>
    <property type="match status" value="1"/>
</dbReference>
<dbReference type="PROSITE" id="PS51257">
    <property type="entry name" value="PROKAR_LIPOPROTEIN"/>
    <property type="match status" value="1"/>
</dbReference>
<reference evidence="1 2" key="1">
    <citation type="submission" date="2017-03" db="EMBL/GenBank/DDBJ databases">
        <authorList>
            <person name="Afonso C.L."/>
            <person name="Miller P.J."/>
            <person name="Scott M.A."/>
            <person name="Spackman E."/>
            <person name="Goraichik I."/>
            <person name="Dimitrov K.M."/>
            <person name="Suarez D.L."/>
            <person name="Swayne D.E."/>
        </authorList>
    </citation>
    <scope>NUCLEOTIDE SEQUENCE [LARGE SCALE GENOMIC DNA]</scope>
    <source>
        <strain evidence="1 2">CECT 7023</strain>
    </source>
</reference>
<dbReference type="EMBL" id="FWFZ01000004">
    <property type="protein sequence ID" value="SLN33861.1"/>
    <property type="molecule type" value="Genomic_DNA"/>
</dbReference>
<dbReference type="InterPro" id="IPR021719">
    <property type="entry name" value="Prot_inh_I78"/>
</dbReference>
<name>A0A1Y5S6V6_9RHOB</name>
<dbReference type="RefSeq" id="WP_085878114.1">
    <property type="nucleotide sequence ID" value="NZ_FWFZ01000004.1"/>
</dbReference>
<evidence type="ECO:0000313" key="1">
    <source>
        <dbReference type="EMBL" id="SLN33861.1"/>
    </source>
</evidence>
<proteinExistence type="predicted"/>
<dbReference type="OrthoDB" id="8724542at2"/>
<evidence type="ECO:0000313" key="2">
    <source>
        <dbReference type="Proteomes" id="UP000193900"/>
    </source>
</evidence>
<gene>
    <name evidence="1" type="ORF">ROA7023_01226</name>
</gene>
<protein>
    <submittedName>
        <fullName evidence="1">Peptidase inhibitor I78 family protein</fullName>
    </submittedName>
</protein>